<dbReference type="GO" id="GO:0003700">
    <property type="term" value="F:DNA-binding transcription factor activity"/>
    <property type="evidence" value="ECO:0007669"/>
    <property type="project" value="TreeGrafter"/>
</dbReference>
<dbReference type="PRINTS" id="PR00455">
    <property type="entry name" value="HTHTETR"/>
</dbReference>
<dbReference type="PANTHER" id="PTHR30055:SF226">
    <property type="entry name" value="HTH-TYPE TRANSCRIPTIONAL REGULATOR PKSA"/>
    <property type="match status" value="1"/>
</dbReference>
<evidence type="ECO:0000313" key="4">
    <source>
        <dbReference type="EMBL" id="APG05087.1"/>
    </source>
</evidence>
<dbReference type="InterPro" id="IPR050109">
    <property type="entry name" value="HTH-type_TetR-like_transc_reg"/>
</dbReference>
<evidence type="ECO:0000259" key="3">
    <source>
        <dbReference type="PROSITE" id="PS50977"/>
    </source>
</evidence>
<dbReference type="GO" id="GO:0000976">
    <property type="term" value="F:transcription cis-regulatory region binding"/>
    <property type="evidence" value="ECO:0007669"/>
    <property type="project" value="TreeGrafter"/>
</dbReference>
<dbReference type="InterPro" id="IPR009057">
    <property type="entry name" value="Homeodomain-like_sf"/>
</dbReference>
<dbReference type="Pfam" id="PF00440">
    <property type="entry name" value="TetR_N"/>
    <property type="match status" value="1"/>
</dbReference>
<keyword evidence="1 2" id="KW-0238">DNA-binding</keyword>
<reference evidence="5" key="1">
    <citation type="submission" date="2016-09" db="EMBL/GenBank/DDBJ databases">
        <authorList>
            <person name="Lysoe E."/>
        </authorList>
    </citation>
    <scope>NUCLEOTIDE SEQUENCE [LARGE SCALE GENOMIC DNA]</scope>
    <source>
        <strain evidence="5">LJ96T</strain>
    </source>
</reference>
<dbReference type="Gene3D" id="1.10.357.10">
    <property type="entry name" value="Tetracycline Repressor, domain 2"/>
    <property type="match status" value="1"/>
</dbReference>
<evidence type="ECO:0000256" key="2">
    <source>
        <dbReference type="PROSITE-ProRule" id="PRU00335"/>
    </source>
</evidence>
<dbReference type="SUPFAM" id="SSF46689">
    <property type="entry name" value="Homeodomain-like"/>
    <property type="match status" value="1"/>
</dbReference>
<feature type="domain" description="HTH tetR-type" evidence="3">
    <location>
        <begin position="12"/>
        <end position="72"/>
    </location>
</feature>
<dbReference type="AlphaFoldDB" id="A0A1L3EVN4"/>
<dbReference type="EMBL" id="CP017480">
    <property type="protein sequence ID" value="APG05087.1"/>
    <property type="molecule type" value="Genomic_DNA"/>
</dbReference>
<dbReference type="InterPro" id="IPR041483">
    <property type="entry name" value="TetR_C_34"/>
</dbReference>
<dbReference type="RefSeq" id="WP_052767107.1">
    <property type="nucleotide sequence ID" value="NZ_CP017480.1"/>
</dbReference>
<gene>
    <name evidence="4" type="ORF">BJI69_15075</name>
</gene>
<protein>
    <recommendedName>
        <fullName evidence="3">HTH tetR-type domain-containing protein</fullName>
    </recommendedName>
</protein>
<name>A0A1L3EVN4_9GAMM</name>
<evidence type="ECO:0000313" key="5">
    <source>
        <dbReference type="Proteomes" id="UP000182987"/>
    </source>
</evidence>
<dbReference type="Proteomes" id="UP000182987">
    <property type="component" value="Chromosome"/>
</dbReference>
<organism evidence="4 5">
    <name type="scientific">Luteibacter rhizovicinus DSM 16549</name>
    <dbReference type="NCBI Taxonomy" id="1440763"/>
    <lineage>
        <taxon>Bacteria</taxon>
        <taxon>Pseudomonadati</taxon>
        <taxon>Pseudomonadota</taxon>
        <taxon>Gammaproteobacteria</taxon>
        <taxon>Lysobacterales</taxon>
        <taxon>Rhodanobacteraceae</taxon>
        <taxon>Luteibacter</taxon>
    </lineage>
</organism>
<dbReference type="InterPro" id="IPR001647">
    <property type="entry name" value="HTH_TetR"/>
</dbReference>
<sequence>MVRYALAAEDKEARRDAILAAARTLFLRDPEKLPSAAAIATEAGLAKGTVYLYFATKEEIFMDLLHVERVAMMTRIREAFAPDGRSVDEKVTAFLAAYVAHVAGQPDILKLESLGYSVLERNIEQDRLRTYKQELGAALVGAGTVVEAALGLTEGEGARVLVHSYALTQGLWQALDIPPDCLAMMGDAALAFTSLDFATELKVSLDRYWRGLLNQA</sequence>
<evidence type="ECO:0000256" key="1">
    <source>
        <dbReference type="ARBA" id="ARBA00023125"/>
    </source>
</evidence>
<accession>A0A1L3EVN4</accession>
<dbReference type="PANTHER" id="PTHR30055">
    <property type="entry name" value="HTH-TYPE TRANSCRIPTIONAL REGULATOR RUTR"/>
    <property type="match status" value="1"/>
</dbReference>
<proteinExistence type="predicted"/>
<dbReference type="PROSITE" id="PS50977">
    <property type="entry name" value="HTH_TETR_2"/>
    <property type="match status" value="1"/>
</dbReference>
<dbReference type="KEGG" id="lrz:BJI69_15075"/>
<feature type="DNA-binding region" description="H-T-H motif" evidence="2">
    <location>
        <begin position="35"/>
        <end position="54"/>
    </location>
</feature>
<dbReference type="OrthoDB" id="8535430at2"/>
<keyword evidence="5" id="KW-1185">Reference proteome</keyword>
<dbReference type="Pfam" id="PF17929">
    <property type="entry name" value="TetR_C_34"/>
    <property type="match status" value="1"/>
</dbReference>
<dbReference type="STRING" id="1440763.BJI69_15075"/>